<dbReference type="Gene3D" id="3.30.1340.30">
    <property type="match status" value="1"/>
</dbReference>
<dbReference type="Proteomes" id="UP000292564">
    <property type="component" value="Unassembled WGS sequence"/>
</dbReference>
<dbReference type="SUPFAM" id="SSF54631">
    <property type="entry name" value="CBS-domain pair"/>
    <property type="match status" value="1"/>
</dbReference>
<dbReference type="InterPro" id="IPR000644">
    <property type="entry name" value="CBS_dom"/>
</dbReference>
<feature type="domain" description="BON" evidence="3">
    <location>
        <begin position="145"/>
        <end position="214"/>
    </location>
</feature>
<evidence type="ECO:0000259" key="3">
    <source>
        <dbReference type="PROSITE" id="PS50914"/>
    </source>
</evidence>
<reference evidence="5 6" key="1">
    <citation type="submission" date="2019-02" db="EMBL/GenBank/DDBJ databases">
        <title>Sequencing the genomes of 1000 actinobacteria strains.</title>
        <authorList>
            <person name="Klenk H.-P."/>
        </authorList>
    </citation>
    <scope>NUCLEOTIDE SEQUENCE [LARGE SCALE GENOMIC DNA]</scope>
    <source>
        <strain evidence="5 6">DSM 45162</strain>
    </source>
</reference>
<evidence type="ECO:0000256" key="2">
    <source>
        <dbReference type="PROSITE-ProRule" id="PRU00703"/>
    </source>
</evidence>
<dbReference type="Pfam" id="PF00571">
    <property type="entry name" value="CBS"/>
    <property type="match status" value="2"/>
</dbReference>
<dbReference type="SMART" id="SM00116">
    <property type="entry name" value="CBS"/>
    <property type="match status" value="2"/>
</dbReference>
<evidence type="ECO:0000313" key="5">
    <source>
        <dbReference type="EMBL" id="RZU53233.1"/>
    </source>
</evidence>
<protein>
    <submittedName>
        <fullName evidence="5">BON domain-containing protein</fullName>
    </submittedName>
</protein>
<evidence type="ECO:0000256" key="1">
    <source>
        <dbReference type="ARBA" id="ARBA00023122"/>
    </source>
</evidence>
<dbReference type="Gene3D" id="3.10.580.10">
    <property type="entry name" value="CBS-domain"/>
    <property type="match status" value="1"/>
</dbReference>
<dbReference type="AlphaFoldDB" id="A0A4Q7ZRL8"/>
<organism evidence="5 6">
    <name type="scientific">Krasilnikovia cinnamomea</name>
    <dbReference type="NCBI Taxonomy" id="349313"/>
    <lineage>
        <taxon>Bacteria</taxon>
        <taxon>Bacillati</taxon>
        <taxon>Actinomycetota</taxon>
        <taxon>Actinomycetes</taxon>
        <taxon>Micromonosporales</taxon>
        <taxon>Micromonosporaceae</taxon>
        <taxon>Krasilnikovia</taxon>
    </lineage>
</organism>
<feature type="domain" description="CBS" evidence="4">
    <location>
        <begin position="92"/>
        <end position="148"/>
    </location>
</feature>
<evidence type="ECO:0000259" key="4">
    <source>
        <dbReference type="PROSITE" id="PS51371"/>
    </source>
</evidence>
<name>A0A4Q7ZRL8_9ACTN</name>
<proteinExistence type="predicted"/>
<dbReference type="InterPro" id="IPR007055">
    <property type="entry name" value="BON_dom"/>
</dbReference>
<gene>
    <name evidence="5" type="ORF">EV385_5134</name>
</gene>
<evidence type="ECO:0000313" key="6">
    <source>
        <dbReference type="Proteomes" id="UP000292564"/>
    </source>
</evidence>
<keyword evidence="6" id="KW-1185">Reference proteome</keyword>
<dbReference type="PROSITE" id="PS50914">
    <property type="entry name" value="BON"/>
    <property type="match status" value="1"/>
</dbReference>
<dbReference type="InterPro" id="IPR046342">
    <property type="entry name" value="CBS_dom_sf"/>
</dbReference>
<keyword evidence="1 2" id="KW-0129">CBS domain</keyword>
<dbReference type="InterPro" id="IPR017080">
    <property type="entry name" value="UCP036990_CBS_BON"/>
</dbReference>
<comment type="caution">
    <text evidence="5">The sequence shown here is derived from an EMBL/GenBank/DDBJ whole genome shotgun (WGS) entry which is preliminary data.</text>
</comment>
<accession>A0A4Q7ZRL8</accession>
<dbReference type="PANTHER" id="PTHR43080:SF29">
    <property type="entry name" value="OS02G0818000 PROTEIN"/>
    <property type="match status" value="1"/>
</dbReference>
<dbReference type="PROSITE" id="PS51371">
    <property type="entry name" value="CBS"/>
    <property type="match status" value="2"/>
</dbReference>
<dbReference type="RefSeq" id="WP_130511741.1">
    <property type="nucleotide sequence ID" value="NZ_SHKY01000001.1"/>
</dbReference>
<sequence length="229" mass="25151">MKDWTVSDVMTKPVVSAAESDSYRHVVHLLMEHRVSAVPVVDVFRRVTGVVSEADLLRKVEYLGDGKPRLLSGRRERRERAKASAHTARDLMSAPPVVVSYRTSIPAAARIMDQSGVKRLPVVDDLGRLAGVVSRSDLLKVHLRPDQEILYDIETSVMRPFLADDATTISVAVVDGVVTLAGHVDRWSAVDLVARLIRQLPGVVDVHSTVEAAFDDRELITPGALFTIS</sequence>
<dbReference type="PIRSF" id="PIRSF036990">
    <property type="entry name" value="UCP036990_CBS_BON"/>
    <property type="match status" value="1"/>
</dbReference>
<dbReference type="EMBL" id="SHKY01000001">
    <property type="protein sequence ID" value="RZU53233.1"/>
    <property type="molecule type" value="Genomic_DNA"/>
</dbReference>
<dbReference type="InterPro" id="IPR051257">
    <property type="entry name" value="Diverse_CBS-Domain"/>
</dbReference>
<feature type="domain" description="CBS" evidence="4">
    <location>
        <begin position="10"/>
        <end position="69"/>
    </location>
</feature>
<dbReference type="CDD" id="cd04586">
    <property type="entry name" value="CBS_pair_BON_assoc"/>
    <property type="match status" value="1"/>
</dbReference>
<dbReference type="PANTHER" id="PTHR43080">
    <property type="entry name" value="CBS DOMAIN-CONTAINING PROTEIN CBSX3, MITOCHONDRIAL"/>
    <property type="match status" value="1"/>
</dbReference>
<dbReference type="Pfam" id="PF04972">
    <property type="entry name" value="BON"/>
    <property type="match status" value="1"/>
</dbReference>
<dbReference type="OrthoDB" id="2111978at2"/>